<keyword evidence="6" id="KW-1006">Bacterial flagellum protein export</keyword>
<dbReference type="Pfam" id="PF02108">
    <property type="entry name" value="FliH"/>
    <property type="match status" value="1"/>
</dbReference>
<evidence type="ECO:0000256" key="7">
    <source>
        <dbReference type="SAM" id="Coils"/>
    </source>
</evidence>
<dbReference type="RefSeq" id="WP_073088111.1">
    <property type="nucleotide sequence ID" value="NZ_FRBC01000002.1"/>
</dbReference>
<reference evidence="9 10" key="1">
    <citation type="submission" date="2016-11" db="EMBL/GenBank/DDBJ databases">
        <authorList>
            <person name="Jaros S."/>
            <person name="Januszkiewicz K."/>
            <person name="Wedrychowicz H."/>
        </authorList>
    </citation>
    <scope>NUCLEOTIDE SEQUENCE [LARGE SCALE GENOMIC DNA]</scope>
    <source>
        <strain evidence="9 10">HD4</strain>
    </source>
</reference>
<evidence type="ECO:0000256" key="2">
    <source>
        <dbReference type="ARBA" id="ARBA00006602"/>
    </source>
</evidence>
<proteinExistence type="inferred from homology"/>
<dbReference type="GO" id="GO:0005829">
    <property type="term" value="C:cytosol"/>
    <property type="evidence" value="ECO:0007669"/>
    <property type="project" value="TreeGrafter"/>
</dbReference>
<keyword evidence="5" id="KW-0653">Protein transport</keyword>
<evidence type="ECO:0000259" key="8">
    <source>
        <dbReference type="Pfam" id="PF02108"/>
    </source>
</evidence>
<gene>
    <name evidence="9" type="ORF">SAMN05216582_102184</name>
</gene>
<keyword evidence="9" id="KW-0282">Flagellum</keyword>
<dbReference type="Proteomes" id="UP000184263">
    <property type="component" value="Unassembled WGS sequence"/>
</dbReference>
<keyword evidence="4" id="KW-1005">Bacterial flagellum biogenesis</keyword>
<keyword evidence="7" id="KW-0175">Coiled coil</keyword>
<sequence length="263" mass="29361">MSRVIKAAIWEENPHLIHTPEPPKPEADAADAGGLDEEARARMLAEIAAKEQRAIQMLKEAKVEAEILKQEAREECDRMLSEAREQIEAKKEEAAQIGRKEGYEEGYKDGEAKVREEMAEIIAEGSAQAQKTLQDAKAATRDYVQQAENDVVKIAMAVVEKILPQHFIDVPQIVLPLVREAIIKVKDQKELKIHVAPSDYDLVLMARNEFRGLLTYGDAEIDLISDQSMKPGDCLIETPNGTVDARLATQIELVRKAVKNVML</sequence>
<dbReference type="GO" id="GO:0044781">
    <property type="term" value="P:bacterial-type flagellum organization"/>
    <property type="evidence" value="ECO:0007669"/>
    <property type="project" value="UniProtKB-KW"/>
</dbReference>
<evidence type="ECO:0000313" key="10">
    <source>
        <dbReference type="Proteomes" id="UP000184263"/>
    </source>
</evidence>
<protein>
    <submittedName>
        <fullName evidence="9">Flagellar assembly protein FliH</fullName>
    </submittedName>
</protein>
<dbReference type="PANTHER" id="PTHR34982:SF1">
    <property type="entry name" value="FLAGELLAR ASSEMBLY PROTEIN FLIH"/>
    <property type="match status" value="1"/>
</dbReference>
<dbReference type="InterPro" id="IPR018035">
    <property type="entry name" value="Flagellar_FliH/T3SS_HrpE"/>
</dbReference>
<comment type="similarity">
    <text evidence="2">Belongs to the FliH family.</text>
</comment>
<evidence type="ECO:0000256" key="6">
    <source>
        <dbReference type="ARBA" id="ARBA00023225"/>
    </source>
</evidence>
<keyword evidence="9" id="KW-0969">Cilium</keyword>
<keyword evidence="9" id="KW-0966">Cell projection</keyword>
<dbReference type="AlphaFoldDB" id="A0A1M6RQE1"/>
<dbReference type="EMBL" id="FRBC01000002">
    <property type="protein sequence ID" value="SHK34548.1"/>
    <property type="molecule type" value="Genomic_DNA"/>
</dbReference>
<dbReference type="PANTHER" id="PTHR34982">
    <property type="entry name" value="YOP PROTEINS TRANSLOCATION PROTEIN L"/>
    <property type="match status" value="1"/>
</dbReference>
<dbReference type="GO" id="GO:0015031">
    <property type="term" value="P:protein transport"/>
    <property type="evidence" value="ECO:0007669"/>
    <property type="project" value="UniProtKB-KW"/>
</dbReference>
<evidence type="ECO:0000313" key="9">
    <source>
        <dbReference type="EMBL" id="SHK34548.1"/>
    </source>
</evidence>
<dbReference type="InterPro" id="IPR051472">
    <property type="entry name" value="T3SS_Stator/FliH"/>
</dbReference>
<accession>A0A1M6RQE1</accession>
<name>A0A1M6RQE1_SELRU</name>
<feature type="domain" description="Flagellar assembly protein FliH/Type III secretion system HrpE" evidence="8">
    <location>
        <begin position="127"/>
        <end position="252"/>
    </location>
</feature>
<evidence type="ECO:0000256" key="3">
    <source>
        <dbReference type="ARBA" id="ARBA00022448"/>
    </source>
</evidence>
<evidence type="ECO:0000256" key="1">
    <source>
        <dbReference type="ARBA" id="ARBA00003041"/>
    </source>
</evidence>
<evidence type="ECO:0000256" key="5">
    <source>
        <dbReference type="ARBA" id="ARBA00022927"/>
    </source>
</evidence>
<organism evidence="9 10">
    <name type="scientific">Selenomonas ruminantium</name>
    <dbReference type="NCBI Taxonomy" id="971"/>
    <lineage>
        <taxon>Bacteria</taxon>
        <taxon>Bacillati</taxon>
        <taxon>Bacillota</taxon>
        <taxon>Negativicutes</taxon>
        <taxon>Selenomonadales</taxon>
        <taxon>Selenomonadaceae</taxon>
        <taxon>Selenomonas</taxon>
    </lineage>
</organism>
<feature type="coiled-coil region" evidence="7">
    <location>
        <begin position="51"/>
        <end position="100"/>
    </location>
</feature>
<comment type="function">
    <text evidence="1">Needed for flagellar regrowth and assembly.</text>
</comment>
<dbReference type="OrthoDB" id="19020at2"/>
<evidence type="ECO:0000256" key="4">
    <source>
        <dbReference type="ARBA" id="ARBA00022795"/>
    </source>
</evidence>
<keyword evidence="3" id="KW-0813">Transport</keyword>